<sequence>MTDPSGEGAEPEAVDGGQAAERLRQLVREALVSDSVADLDRPHVVVVTDPVAGVLLEGPYPSGWEAITAAGALEAERRREWCDSQPGGSITVWPLAAPRFT</sequence>
<protein>
    <submittedName>
        <fullName evidence="1">Uncharacterized protein</fullName>
    </submittedName>
</protein>
<proteinExistence type="predicted"/>
<accession>A0A2P2BWP3</accession>
<gene>
    <name evidence="1" type="ORF">NOCA2130004</name>
</gene>
<evidence type="ECO:0000313" key="1">
    <source>
        <dbReference type="EMBL" id="CUR54164.1"/>
    </source>
</evidence>
<organism evidence="1">
    <name type="scientific">metagenome</name>
    <dbReference type="NCBI Taxonomy" id="256318"/>
    <lineage>
        <taxon>unclassified sequences</taxon>
        <taxon>metagenomes</taxon>
    </lineage>
</organism>
<name>A0A2P2BWP3_9ZZZZ</name>
<dbReference type="AlphaFoldDB" id="A0A2P2BWP3"/>
<dbReference type="EMBL" id="CZKA01000005">
    <property type="protein sequence ID" value="CUR54164.1"/>
    <property type="molecule type" value="Genomic_DNA"/>
</dbReference>
<reference evidence="1" key="1">
    <citation type="submission" date="2015-08" db="EMBL/GenBank/DDBJ databases">
        <authorList>
            <person name="Babu N.S."/>
            <person name="Beckwith C.J."/>
            <person name="Beseler K.G."/>
            <person name="Brison A."/>
            <person name="Carone J.V."/>
            <person name="Caskin T.P."/>
            <person name="Diamond M."/>
            <person name="Durham M.E."/>
            <person name="Foxe J.M."/>
            <person name="Go M."/>
            <person name="Henderson B.A."/>
            <person name="Jones I.B."/>
            <person name="McGettigan J.A."/>
            <person name="Micheletti S.J."/>
            <person name="Nasrallah M.E."/>
            <person name="Ortiz D."/>
            <person name="Piller C.R."/>
            <person name="Privatt S.R."/>
            <person name="Schneider S.L."/>
            <person name="Sharp S."/>
            <person name="Smith T.C."/>
            <person name="Stanton J.D."/>
            <person name="Ullery H.E."/>
            <person name="Wilson R.J."/>
            <person name="Serrano M.G."/>
            <person name="Buck G."/>
            <person name="Lee V."/>
            <person name="Wang Y."/>
            <person name="Carvalho R."/>
            <person name="Voegtly L."/>
            <person name="Shi R."/>
            <person name="Duckworth R."/>
            <person name="Johnson A."/>
            <person name="Loviza R."/>
            <person name="Walstead R."/>
            <person name="Shah Z."/>
            <person name="Kiflezghi M."/>
            <person name="Wade K."/>
            <person name="Ball S.L."/>
            <person name="Bradley K.W."/>
            <person name="Asai D.J."/>
            <person name="Bowman C.A."/>
            <person name="Russell D.A."/>
            <person name="Pope W.H."/>
            <person name="Jacobs-Sera D."/>
            <person name="Hendrix R.W."/>
            <person name="Hatfull G.F."/>
        </authorList>
    </citation>
    <scope>NUCLEOTIDE SEQUENCE</scope>
</reference>